<protein>
    <recommendedName>
        <fullName evidence="3">SnoaL-like domain-containing protein</fullName>
    </recommendedName>
</protein>
<dbReference type="OrthoDB" id="3758478at2759"/>
<evidence type="ECO:0000313" key="1">
    <source>
        <dbReference type="EMBL" id="RBR25628.1"/>
    </source>
</evidence>
<comment type="caution">
    <text evidence="1">The sequence shown here is derived from an EMBL/GenBank/DDBJ whole genome shotgun (WGS) entry which is preliminary data.</text>
</comment>
<keyword evidence="2" id="KW-1185">Reference proteome</keyword>
<evidence type="ECO:0008006" key="3">
    <source>
        <dbReference type="Google" id="ProtNLM"/>
    </source>
</evidence>
<reference evidence="1 2" key="1">
    <citation type="submission" date="2018-06" db="EMBL/GenBank/DDBJ databases">
        <title>Fusarium incarnatum-equiseti species complex species 28.</title>
        <authorList>
            <person name="Gardiner D.M."/>
        </authorList>
    </citation>
    <scope>NUCLEOTIDE SEQUENCE [LARGE SCALE GENOMIC DNA]</scope>
    <source>
        <strain evidence="1 2">FIESC_28</strain>
    </source>
</reference>
<organism evidence="1 2">
    <name type="scientific">Fusarium coffeatum</name>
    <dbReference type="NCBI Taxonomy" id="231269"/>
    <lineage>
        <taxon>Eukaryota</taxon>
        <taxon>Fungi</taxon>
        <taxon>Dikarya</taxon>
        <taxon>Ascomycota</taxon>
        <taxon>Pezizomycotina</taxon>
        <taxon>Sordariomycetes</taxon>
        <taxon>Hypocreomycetidae</taxon>
        <taxon>Hypocreales</taxon>
        <taxon>Nectriaceae</taxon>
        <taxon>Fusarium</taxon>
        <taxon>Fusarium incarnatum-equiseti species complex</taxon>
    </lineage>
</organism>
<name>A0A366S9M5_9HYPO</name>
<dbReference type="EMBL" id="QKXC01000037">
    <property type="protein sequence ID" value="RBR25628.1"/>
    <property type="molecule type" value="Genomic_DNA"/>
</dbReference>
<gene>
    <name evidence="1" type="ORF">FIESC28_01591</name>
</gene>
<sequence>MPQIDEEIVRQFANSQAKSIEAKDPKLVSATLADNCRRFIAPASFMKSMGLPDEVAKQGSPNEMYEQHFSMQIPFVESTSCDVHDIALDQQKMKATVHLTHRIKPVGVEEEFFIENMILLDFEKEGEKIEKIVEFTDVAESMKYMQTLQGLAAGKSE</sequence>
<dbReference type="Proteomes" id="UP000253153">
    <property type="component" value="Unassembled WGS sequence"/>
</dbReference>
<accession>A0A366S9M5</accession>
<dbReference type="GeneID" id="41991037"/>
<dbReference type="RefSeq" id="XP_031020219.1">
    <property type="nucleotide sequence ID" value="XM_031155741.1"/>
</dbReference>
<dbReference type="AlphaFoldDB" id="A0A366S9M5"/>
<proteinExistence type="predicted"/>
<evidence type="ECO:0000313" key="2">
    <source>
        <dbReference type="Proteomes" id="UP000253153"/>
    </source>
</evidence>